<evidence type="ECO:0000256" key="10">
    <source>
        <dbReference type="ARBA" id="ARBA00023242"/>
    </source>
</evidence>
<sequence length="700" mass="77877">MWINTARVTGTNTIPIGKKRRLPGLMNSAEDKTPLIAPSSNQWISPSSLEIEGGVVETASKKFAKTVNYASFNDASFANIKPADEDDMPRGRQMLRRNTAENHPKSRWGSKSIKSTLRLDNLPTSIPLCMSPEDTDTHALKVRIQEITQRLANKSAAPYDKRSLSPAPIYDVTGRRINSREIRYRKLLEAELHDLVAKVSQINPVYKPPGHYKKRFTKYEKIYIPVDDYPGINFAGSLIGPRGNTIKHIQKESGAKVILQGKGFVKPGQVMSDSALASNQEEDDIHCLIISCNPASVLKAREMINENIETAKSALETFNPFKRDQLRELATLNGTLRDDEGKTCSNCGEVGHRRYDCPKEINYAARIICRVCGNGGHFARNCFYRPRGGELQENFSNSNSRDQEYESFIQDVLGDAKPTQSLIAASPTRPSLQKAGDRQLEQSLIVAQAPWTRVGRHLVKACELDSIVIQTQRRLANGSPVRIHEIREHPIPRDYHQAPSGHQAPNGHQAPSGHHAPSGQSRPWLEIGSSASEGPGSMGQFQNIGNRSSGNPLAPPTFLESIGYRRRAIRVEAQPKATGDPSPQNYPGEYNRLRDAQGYNREGMLAHANSYNFQNPISSRNHAAGHDGLQFRHPWNSIHPHRLQAYPTLRGHLGLHQAASEYSFNGLHLRLYPPPPPLEPPPPTPPPPPSYPTGQWLQRP</sequence>
<dbReference type="OrthoDB" id="10021397at2759"/>
<name>A0A2T6ZY14_TUBBO</name>
<evidence type="ECO:0000256" key="9">
    <source>
        <dbReference type="ARBA" id="ARBA00023187"/>
    </source>
</evidence>
<evidence type="ECO:0000256" key="8">
    <source>
        <dbReference type="ARBA" id="ARBA00022884"/>
    </source>
</evidence>
<feature type="domain" description="CCHC-type" evidence="15">
    <location>
        <begin position="369"/>
        <end position="382"/>
    </location>
</feature>
<evidence type="ECO:0000256" key="2">
    <source>
        <dbReference type="ARBA" id="ARBA00010382"/>
    </source>
</evidence>
<dbReference type="GO" id="GO:0008270">
    <property type="term" value="F:zinc ion binding"/>
    <property type="evidence" value="ECO:0007669"/>
    <property type="project" value="UniProtKB-UniRule"/>
</dbReference>
<dbReference type="PANTHER" id="PTHR11208">
    <property type="entry name" value="RNA-BINDING PROTEIN RELATED"/>
    <property type="match status" value="1"/>
</dbReference>
<evidence type="ECO:0000256" key="4">
    <source>
        <dbReference type="ARBA" id="ARBA00022664"/>
    </source>
</evidence>
<accession>A0A2T6ZY14</accession>
<feature type="compositionally biased region" description="Pro residues" evidence="14">
    <location>
        <begin position="672"/>
        <end position="691"/>
    </location>
</feature>
<evidence type="ECO:0000256" key="3">
    <source>
        <dbReference type="ARBA" id="ARBA00017984"/>
    </source>
</evidence>
<dbReference type="SMART" id="SM00343">
    <property type="entry name" value="ZnF_C2HC"/>
    <property type="match status" value="2"/>
</dbReference>
<dbReference type="InterPro" id="IPR032570">
    <property type="entry name" value="SF1-HH"/>
</dbReference>
<keyword evidence="8 12" id="KW-0694">RNA-binding</keyword>
<keyword evidence="6 11" id="KW-0863">Zinc-finger</keyword>
<organism evidence="16 17">
    <name type="scientific">Tuber borchii</name>
    <name type="common">White truffle</name>
    <dbReference type="NCBI Taxonomy" id="42251"/>
    <lineage>
        <taxon>Eukaryota</taxon>
        <taxon>Fungi</taxon>
        <taxon>Dikarya</taxon>
        <taxon>Ascomycota</taxon>
        <taxon>Pezizomycotina</taxon>
        <taxon>Pezizomycetes</taxon>
        <taxon>Pezizales</taxon>
        <taxon>Tuberaceae</taxon>
        <taxon>Tuber</taxon>
    </lineage>
</organism>
<comment type="caution">
    <text evidence="16">The sequence shown here is derived from an EMBL/GenBank/DDBJ whole genome shotgun (WGS) entry which is preliminary data.</text>
</comment>
<dbReference type="Pfam" id="PF00098">
    <property type="entry name" value="zf-CCHC"/>
    <property type="match status" value="1"/>
</dbReference>
<dbReference type="SUPFAM" id="SSF54791">
    <property type="entry name" value="Eukaryotic type KH-domain (KH-domain type I)"/>
    <property type="match status" value="1"/>
</dbReference>
<dbReference type="InterPro" id="IPR055256">
    <property type="entry name" value="KH_1_KHDC4/BBP-like"/>
</dbReference>
<reference evidence="16 17" key="1">
    <citation type="submission" date="2017-04" db="EMBL/GenBank/DDBJ databases">
        <title>Draft genome sequence of Tuber borchii Vittad., a whitish edible truffle.</title>
        <authorList>
            <consortium name="DOE Joint Genome Institute"/>
            <person name="Murat C."/>
            <person name="Kuo A."/>
            <person name="Barry K.W."/>
            <person name="Clum A."/>
            <person name="Dockter R.B."/>
            <person name="Fauchery L."/>
            <person name="Iotti M."/>
            <person name="Kohler A."/>
            <person name="Labutti K."/>
            <person name="Lindquist E.A."/>
            <person name="Lipzen A."/>
            <person name="Ohm R.A."/>
            <person name="Wang M."/>
            <person name="Grigoriev I.V."/>
            <person name="Zambonelli A."/>
            <person name="Martin F.M."/>
        </authorList>
    </citation>
    <scope>NUCLEOTIDE SEQUENCE [LARGE SCALE GENOMIC DNA]</scope>
    <source>
        <strain evidence="16 17">Tbo3840</strain>
    </source>
</reference>
<evidence type="ECO:0000256" key="14">
    <source>
        <dbReference type="SAM" id="MobiDB-lite"/>
    </source>
</evidence>
<keyword evidence="13" id="KW-0747">Spliceosome</keyword>
<dbReference type="Gene3D" id="6.10.140.1790">
    <property type="match status" value="1"/>
</dbReference>
<keyword evidence="10 13" id="KW-0539">Nucleus</keyword>
<dbReference type="SMART" id="SM00322">
    <property type="entry name" value="KH"/>
    <property type="match status" value="1"/>
</dbReference>
<comment type="subcellular location">
    <subcellularLocation>
        <location evidence="1 13">Nucleus</location>
    </subcellularLocation>
</comment>
<dbReference type="Gene3D" id="4.10.60.10">
    <property type="entry name" value="Zinc finger, CCHC-type"/>
    <property type="match status" value="1"/>
</dbReference>
<evidence type="ECO:0000256" key="7">
    <source>
        <dbReference type="ARBA" id="ARBA00022833"/>
    </source>
</evidence>
<dbReference type="GO" id="GO:0048024">
    <property type="term" value="P:regulation of mRNA splicing, via spliceosome"/>
    <property type="evidence" value="ECO:0007669"/>
    <property type="project" value="TreeGrafter"/>
</dbReference>
<comment type="similarity">
    <text evidence="2 13">Belongs to the BBP/SF1 family.</text>
</comment>
<keyword evidence="9 13" id="KW-0508">mRNA splicing</keyword>
<dbReference type="SUPFAM" id="SSF57756">
    <property type="entry name" value="Retrovirus zinc finger-like domains"/>
    <property type="match status" value="1"/>
</dbReference>
<dbReference type="PANTHER" id="PTHR11208:SF45">
    <property type="entry name" value="SPLICING FACTOR 1"/>
    <property type="match status" value="1"/>
</dbReference>
<dbReference type="GO" id="GO:0045131">
    <property type="term" value="F:pre-mRNA branch point binding"/>
    <property type="evidence" value="ECO:0007669"/>
    <property type="project" value="UniProtKB-UniRule"/>
</dbReference>
<keyword evidence="7 13" id="KW-0862">Zinc</keyword>
<evidence type="ECO:0000256" key="6">
    <source>
        <dbReference type="ARBA" id="ARBA00022771"/>
    </source>
</evidence>
<dbReference type="InterPro" id="IPR036612">
    <property type="entry name" value="KH_dom_type_1_sf"/>
</dbReference>
<protein>
    <recommendedName>
        <fullName evidence="3 13">Branchpoint-bridging protein</fullName>
    </recommendedName>
</protein>
<evidence type="ECO:0000256" key="11">
    <source>
        <dbReference type="PROSITE-ProRule" id="PRU00047"/>
    </source>
</evidence>
<evidence type="ECO:0000256" key="13">
    <source>
        <dbReference type="RuleBase" id="RU367126"/>
    </source>
</evidence>
<gene>
    <name evidence="16" type="ORF">B9Z19DRAFT_975201</name>
</gene>
<dbReference type="Pfam" id="PF16275">
    <property type="entry name" value="SF1-HH"/>
    <property type="match status" value="1"/>
</dbReference>
<proteinExistence type="inferred from homology"/>
<evidence type="ECO:0000256" key="1">
    <source>
        <dbReference type="ARBA" id="ARBA00004123"/>
    </source>
</evidence>
<dbReference type="InterPro" id="IPR047086">
    <property type="entry name" value="SF1-HH_sf"/>
</dbReference>
<dbReference type="GO" id="GO:0003729">
    <property type="term" value="F:mRNA binding"/>
    <property type="evidence" value="ECO:0007669"/>
    <property type="project" value="TreeGrafter"/>
</dbReference>
<keyword evidence="5 13" id="KW-0479">Metal-binding</keyword>
<dbReference type="EMBL" id="NESQ01000067">
    <property type="protein sequence ID" value="PUU80369.1"/>
    <property type="molecule type" value="Genomic_DNA"/>
</dbReference>
<keyword evidence="4 13" id="KW-0507">mRNA processing</keyword>
<evidence type="ECO:0000256" key="5">
    <source>
        <dbReference type="ARBA" id="ARBA00022723"/>
    </source>
</evidence>
<evidence type="ECO:0000313" key="17">
    <source>
        <dbReference type="Proteomes" id="UP000244722"/>
    </source>
</evidence>
<dbReference type="AlphaFoldDB" id="A0A2T6ZY14"/>
<dbReference type="Gene3D" id="3.30.1370.10">
    <property type="entry name" value="K Homology domain, type 1"/>
    <property type="match status" value="1"/>
</dbReference>
<dbReference type="InterPro" id="IPR045071">
    <property type="entry name" value="BBP-like"/>
</dbReference>
<feature type="region of interest" description="Disordered" evidence="14">
    <location>
        <begin position="671"/>
        <end position="700"/>
    </location>
</feature>
<dbReference type="GO" id="GO:0005681">
    <property type="term" value="C:spliceosomal complex"/>
    <property type="evidence" value="ECO:0007669"/>
    <property type="project" value="UniProtKB-KW"/>
</dbReference>
<dbReference type="GO" id="GO:0000398">
    <property type="term" value="P:mRNA splicing, via spliceosome"/>
    <property type="evidence" value="ECO:0007669"/>
    <property type="project" value="UniProtKB-UniRule"/>
</dbReference>
<evidence type="ECO:0000259" key="15">
    <source>
        <dbReference type="PROSITE" id="PS50158"/>
    </source>
</evidence>
<dbReference type="Proteomes" id="UP000244722">
    <property type="component" value="Unassembled WGS sequence"/>
</dbReference>
<feature type="region of interest" description="Disordered" evidence="14">
    <location>
        <begin position="493"/>
        <end position="558"/>
    </location>
</feature>
<dbReference type="InterPro" id="IPR036875">
    <property type="entry name" value="Znf_CCHC_sf"/>
</dbReference>
<comment type="function">
    <text evidence="13">Necessary for the splicing of pre-mRNA. Has a role in the recognition of the branch site (5'-UACUAAC-3'), the pyrimidine tract and the 3'-splice site at the 3'-end of introns.</text>
</comment>
<dbReference type="InterPro" id="IPR004087">
    <property type="entry name" value="KH_dom"/>
</dbReference>
<dbReference type="InterPro" id="IPR001878">
    <property type="entry name" value="Znf_CCHC"/>
</dbReference>
<dbReference type="PROSITE" id="PS50084">
    <property type="entry name" value="KH_TYPE_1"/>
    <property type="match status" value="1"/>
</dbReference>
<dbReference type="Pfam" id="PF22675">
    <property type="entry name" value="KH-I_KHDC4-BBP"/>
    <property type="match status" value="1"/>
</dbReference>
<feature type="compositionally biased region" description="Polar residues" evidence="14">
    <location>
        <begin position="539"/>
        <end position="551"/>
    </location>
</feature>
<feature type="domain" description="CCHC-type" evidence="15">
    <location>
        <begin position="344"/>
        <end position="359"/>
    </location>
</feature>
<evidence type="ECO:0000313" key="16">
    <source>
        <dbReference type="EMBL" id="PUU80369.1"/>
    </source>
</evidence>
<keyword evidence="17" id="KW-1185">Reference proteome</keyword>
<dbReference type="STRING" id="42251.A0A2T6ZY14"/>
<dbReference type="PROSITE" id="PS50158">
    <property type="entry name" value="ZF_CCHC"/>
    <property type="match status" value="2"/>
</dbReference>
<evidence type="ECO:0000256" key="12">
    <source>
        <dbReference type="PROSITE-ProRule" id="PRU00117"/>
    </source>
</evidence>